<dbReference type="PANTHER" id="PTHR13748:SF62">
    <property type="entry name" value="COBW DOMAIN-CONTAINING PROTEIN"/>
    <property type="match status" value="1"/>
</dbReference>
<dbReference type="InterPro" id="IPR036627">
    <property type="entry name" value="CobW-likC_sf"/>
</dbReference>
<keyword evidence="9" id="KW-1185">Reference proteome</keyword>
<evidence type="ECO:0000256" key="5">
    <source>
        <dbReference type="ARBA" id="ARBA00045658"/>
    </source>
</evidence>
<name>A0A191ZG52_9GAMM</name>
<dbReference type="AlphaFoldDB" id="A0A191ZG52"/>
<dbReference type="OrthoDB" id="9808822at2"/>
<sequence>MTAARIPVTLLTGFLGSGKTTLLNAWVKQPAFARSLIIVNEFGDVALDHLLVAHSADQTVVELPGGCLCCTVRGDLQKTLLDARWRFARGGQRQFDRVLIETTGLADPAPIINTLAANDPLARHYQWQGVVTTVDAGQGEATLKRFAEARRQVAFADLVLITKADETGTAAIDSLIGEIRTRNPSAAMLPISLPPIDEVARNRLFSALTAVTMGDAQPLNQVDDTTGLRIRKIHPVRIPEAGETPHADADAMTSFSWVSDQPVASEKLAAWWAFVQTHANERLLRLKALVRTTEKPEPQLMQIVQHRVHPTITLADWPTPDHRSRIIAIGESSVVDKLANATKALESAPAV</sequence>
<dbReference type="CDD" id="cd03112">
    <property type="entry name" value="CobW-like"/>
    <property type="match status" value="1"/>
</dbReference>
<evidence type="ECO:0000256" key="6">
    <source>
        <dbReference type="ARBA" id="ARBA00049117"/>
    </source>
</evidence>
<dbReference type="InterPro" id="IPR003495">
    <property type="entry name" value="CobW/HypB/UreG_nucleotide-bd"/>
</dbReference>
<dbReference type="InterPro" id="IPR011629">
    <property type="entry name" value="CobW-like_C"/>
</dbReference>
<feature type="domain" description="CobW C-terminal" evidence="7">
    <location>
        <begin position="252"/>
        <end position="346"/>
    </location>
</feature>
<dbReference type="Proteomes" id="UP000078596">
    <property type="component" value="Chromosome"/>
</dbReference>
<protein>
    <recommendedName>
        <fullName evidence="7">CobW C-terminal domain-containing protein</fullName>
    </recommendedName>
</protein>
<keyword evidence="1" id="KW-0547">Nucleotide-binding</keyword>
<evidence type="ECO:0000313" key="9">
    <source>
        <dbReference type="Proteomes" id="UP000078596"/>
    </source>
</evidence>
<organism evidence="8 9">
    <name type="scientific">Halothiobacillus diazotrophicus</name>
    <dbReference type="NCBI Taxonomy" id="1860122"/>
    <lineage>
        <taxon>Bacteria</taxon>
        <taxon>Pseudomonadati</taxon>
        <taxon>Pseudomonadota</taxon>
        <taxon>Gammaproteobacteria</taxon>
        <taxon>Chromatiales</taxon>
        <taxon>Halothiobacillaceae</taxon>
        <taxon>Halothiobacillus</taxon>
    </lineage>
</organism>
<dbReference type="InterPro" id="IPR051316">
    <property type="entry name" value="Zinc-reg_GTPase_activator"/>
</dbReference>
<comment type="similarity">
    <text evidence="4">Belongs to the SIMIBI class G3E GTPase family. ZNG1 subfamily.</text>
</comment>
<dbReference type="RefSeq" id="WP_066099194.1">
    <property type="nucleotide sequence ID" value="NZ_CP016027.1"/>
</dbReference>
<reference evidence="8 9" key="1">
    <citation type="submission" date="2016-06" db="EMBL/GenBank/DDBJ databases">
        <title>Insight into the functional genes involving in sulfur oxidation in Pearl River water.</title>
        <authorList>
            <person name="Luo J."/>
            <person name="Tan X."/>
            <person name="Lin W."/>
        </authorList>
    </citation>
    <scope>NUCLEOTIDE SEQUENCE [LARGE SCALE GENOMIC DNA]</scope>
    <source>
        <strain evidence="8 9">LS2</strain>
    </source>
</reference>
<dbReference type="SMART" id="SM00833">
    <property type="entry name" value="CobW_C"/>
    <property type="match status" value="1"/>
</dbReference>
<keyword evidence="2" id="KW-0378">Hydrolase</keyword>
<dbReference type="Gene3D" id="3.40.50.300">
    <property type="entry name" value="P-loop containing nucleotide triphosphate hydrolases"/>
    <property type="match status" value="1"/>
</dbReference>
<comment type="catalytic activity">
    <reaction evidence="6">
        <text>GTP + H2O = GDP + phosphate + H(+)</text>
        <dbReference type="Rhea" id="RHEA:19669"/>
        <dbReference type="ChEBI" id="CHEBI:15377"/>
        <dbReference type="ChEBI" id="CHEBI:15378"/>
        <dbReference type="ChEBI" id="CHEBI:37565"/>
        <dbReference type="ChEBI" id="CHEBI:43474"/>
        <dbReference type="ChEBI" id="CHEBI:58189"/>
    </reaction>
    <physiologicalReaction direction="left-to-right" evidence="6">
        <dbReference type="Rhea" id="RHEA:19670"/>
    </physiologicalReaction>
</comment>
<dbReference type="GO" id="GO:0016787">
    <property type="term" value="F:hydrolase activity"/>
    <property type="evidence" value="ECO:0007669"/>
    <property type="project" value="UniProtKB-KW"/>
</dbReference>
<evidence type="ECO:0000313" key="8">
    <source>
        <dbReference type="EMBL" id="ANJ66832.1"/>
    </source>
</evidence>
<dbReference type="KEGG" id="haz:A9404_05080"/>
<dbReference type="Gene3D" id="3.30.1220.10">
    <property type="entry name" value="CobW-like, C-terminal domain"/>
    <property type="match status" value="1"/>
</dbReference>
<evidence type="ECO:0000256" key="4">
    <source>
        <dbReference type="ARBA" id="ARBA00034320"/>
    </source>
</evidence>
<dbReference type="GO" id="GO:0000166">
    <property type="term" value="F:nucleotide binding"/>
    <property type="evidence" value="ECO:0007669"/>
    <property type="project" value="UniProtKB-KW"/>
</dbReference>
<evidence type="ECO:0000259" key="7">
    <source>
        <dbReference type="SMART" id="SM00833"/>
    </source>
</evidence>
<dbReference type="EMBL" id="CP016027">
    <property type="protein sequence ID" value="ANJ66832.1"/>
    <property type="molecule type" value="Genomic_DNA"/>
</dbReference>
<dbReference type="PANTHER" id="PTHR13748">
    <property type="entry name" value="COBW-RELATED"/>
    <property type="match status" value="1"/>
</dbReference>
<dbReference type="InterPro" id="IPR027417">
    <property type="entry name" value="P-loop_NTPase"/>
</dbReference>
<dbReference type="SUPFAM" id="SSF52540">
    <property type="entry name" value="P-loop containing nucleoside triphosphate hydrolases"/>
    <property type="match status" value="1"/>
</dbReference>
<comment type="function">
    <text evidence="5">Zinc chaperone that directly transfers zinc cofactor to target proteins, thereby activating them. Zinc is transferred from the CXCC motif in the GTPase domain to the zinc binding site in target proteins in a process requiring GTP hydrolysis.</text>
</comment>
<keyword evidence="3" id="KW-0143">Chaperone</keyword>
<dbReference type="GO" id="GO:0005737">
    <property type="term" value="C:cytoplasm"/>
    <property type="evidence" value="ECO:0007669"/>
    <property type="project" value="TreeGrafter"/>
</dbReference>
<evidence type="ECO:0000256" key="1">
    <source>
        <dbReference type="ARBA" id="ARBA00022741"/>
    </source>
</evidence>
<accession>A0A191ZG52</accession>
<proteinExistence type="inferred from homology"/>
<dbReference type="Pfam" id="PF02492">
    <property type="entry name" value="cobW"/>
    <property type="match status" value="1"/>
</dbReference>
<evidence type="ECO:0000256" key="3">
    <source>
        <dbReference type="ARBA" id="ARBA00023186"/>
    </source>
</evidence>
<dbReference type="STRING" id="1860122.A9404_05080"/>
<dbReference type="SUPFAM" id="SSF90002">
    <property type="entry name" value="Hypothetical protein YjiA, C-terminal domain"/>
    <property type="match status" value="1"/>
</dbReference>
<evidence type="ECO:0000256" key="2">
    <source>
        <dbReference type="ARBA" id="ARBA00022801"/>
    </source>
</evidence>
<gene>
    <name evidence="8" type="ORF">A9404_05080</name>
</gene>
<dbReference type="Pfam" id="PF07683">
    <property type="entry name" value="CobW_C"/>
    <property type="match status" value="1"/>
</dbReference>